<evidence type="ECO:0000313" key="2">
    <source>
        <dbReference type="EMBL" id="WKK77410.1"/>
    </source>
</evidence>
<accession>A0AA49GAY9</accession>
<gene>
    <name evidence="2" type="ORF">QYS49_09715</name>
</gene>
<evidence type="ECO:0000259" key="1">
    <source>
        <dbReference type="Pfam" id="PF13490"/>
    </source>
</evidence>
<keyword evidence="3" id="KW-1185">Reference proteome</keyword>
<proteinExistence type="predicted"/>
<dbReference type="InterPro" id="IPR027383">
    <property type="entry name" value="Znf_put"/>
</dbReference>
<name>A0AA49GAY9_9BACT</name>
<protein>
    <submittedName>
        <fullName evidence="2">Zf-HC2 domain-containing protein</fullName>
    </submittedName>
</protein>
<dbReference type="RefSeq" id="WP_308349676.1">
    <property type="nucleotide sequence ID" value="NZ_CP129971.1"/>
</dbReference>
<dbReference type="AlphaFoldDB" id="A0AA49GAY9"/>
<evidence type="ECO:0000313" key="3">
    <source>
        <dbReference type="Proteomes" id="UP001230496"/>
    </source>
</evidence>
<organism evidence="2 3">
    <name type="scientific">Marivirga salinarum</name>
    <dbReference type="NCBI Taxonomy" id="3059078"/>
    <lineage>
        <taxon>Bacteria</taxon>
        <taxon>Pseudomonadati</taxon>
        <taxon>Bacteroidota</taxon>
        <taxon>Cytophagia</taxon>
        <taxon>Cytophagales</taxon>
        <taxon>Marivirgaceae</taxon>
        <taxon>Marivirga</taxon>
    </lineage>
</organism>
<dbReference type="KEGG" id="msaa:QYS49_09715"/>
<feature type="domain" description="Putative zinc-finger" evidence="1">
    <location>
        <begin position="8"/>
        <end position="40"/>
    </location>
</feature>
<dbReference type="Proteomes" id="UP001230496">
    <property type="component" value="Chromosome"/>
</dbReference>
<dbReference type="EMBL" id="CP129971">
    <property type="protein sequence ID" value="WKK77410.1"/>
    <property type="molecule type" value="Genomic_DNA"/>
</dbReference>
<reference evidence="2 3" key="1">
    <citation type="submission" date="2023-08" db="EMBL/GenBank/DDBJ databases">
        <title>Comparative genomics and taxonomic characterization of three novel marine species of genus Marivirga.</title>
        <authorList>
            <person name="Muhammad N."/>
            <person name="Kim S.-G."/>
        </authorList>
    </citation>
    <scope>NUCLEOTIDE SEQUENCE [LARGE SCALE GENOMIC DNA]</scope>
    <source>
        <strain evidence="2 3">BDSF4-3</strain>
    </source>
</reference>
<sequence>MEVEQNQACTELLLLVIDGQATEEQHQELMKHLEECESCRKEYLLSKTIKDSLKNHIKVNGTPKDLANSIQNKISETASLK</sequence>
<dbReference type="Pfam" id="PF13490">
    <property type="entry name" value="zf-HC2"/>
    <property type="match status" value="1"/>
</dbReference>